<reference evidence="5" key="1">
    <citation type="submission" date="2025-08" db="UniProtKB">
        <authorList>
            <consortium name="Ensembl"/>
        </authorList>
    </citation>
    <scope>IDENTIFICATION</scope>
</reference>
<dbReference type="GO" id="GO:0000278">
    <property type="term" value="P:mitotic cell cycle"/>
    <property type="evidence" value="ECO:0007669"/>
    <property type="project" value="TreeGrafter"/>
</dbReference>
<dbReference type="SMART" id="SM00015">
    <property type="entry name" value="IQ"/>
    <property type="match status" value="3"/>
</dbReference>
<dbReference type="InterPro" id="IPR000048">
    <property type="entry name" value="IQ_motif_EF-hand-BS"/>
</dbReference>
<dbReference type="Gene3D" id="1.20.5.190">
    <property type="match status" value="3"/>
</dbReference>
<reference evidence="5" key="2">
    <citation type="submission" date="2025-09" db="UniProtKB">
        <authorList>
            <consortium name="Ensembl"/>
        </authorList>
    </citation>
    <scope>IDENTIFICATION</scope>
</reference>
<dbReference type="GO" id="GO:0051295">
    <property type="term" value="P:establishment of meiotic spindle localization"/>
    <property type="evidence" value="ECO:0007669"/>
    <property type="project" value="TreeGrafter"/>
</dbReference>
<keyword evidence="3" id="KW-0677">Repeat</keyword>
<organism evidence="5 6">
    <name type="scientific">Calidris pygmaea</name>
    <name type="common">Spoon-billed sandpiper</name>
    <dbReference type="NCBI Taxonomy" id="425635"/>
    <lineage>
        <taxon>Eukaryota</taxon>
        <taxon>Metazoa</taxon>
        <taxon>Chordata</taxon>
        <taxon>Craniata</taxon>
        <taxon>Vertebrata</taxon>
        <taxon>Euteleostomi</taxon>
        <taxon>Archelosauria</taxon>
        <taxon>Archosauria</taxon>
        <taxon>Dinosauria</taxon>
        <taxon>Saurischia</taxon>
        <taxon>Theropoda</taxon>
        <taxon>Coelurosauria</taxon>
        <taxon>Aves</taxon>
        <taxon>Neognathae</taxon>
        <taxon>Neoaves</taxon>
        <taxon>Charadriiformes</taxon>
        <taxon>Scolopacidae</taxon>
        <taxon>Calidris</taxon>
    </lineage>
</organism>
<dbReference type="PANTHER" id="PTHR22706">
    <property type="entry name" value="ASSEMBLY FACTOR FOR SPINDLE MICROTUBULES"/>
    <property type="match status" value="1"/>
</dbReference>
<dbReference type="GO" id="GO:0005516">
    <property type="term" value="F:calmodulin binding"/>
    <property type="evidence" value="ECO:0007669"/>
    <property type="project" value="UniProtKB-KW"/>
</dbReference>
<keyword evidence="6" id="KW-1185">Reference proteome</keyword>
<proteinExistence type="predicted"/>
<evidence type="ECO:0000313" key="6">
    <source>
        <dbReference type="Proteomes" id="UP000694419"/>
    </source>
</evidence>
<dbReference type="InterPro" id="IPR051185">
    <property type="entry name" value="ASPM"/>
</dbReference>
<dbReference type="AlphaFoldDB" id="A0A8C3JE87"/>
<dbReference type="GO" id="GO:0005737">
    <property type="term" value="C:cytoplasm"/>
    <property type="evidence" value="ECO:0007669"/>
    <property type="project" value="UniProtKB-SubCell"/>
</dbReference>
<keyword evidence="4" id="KW-0112">Calmodulin-binding</keyword>
<keyword evidence="2" id="KW-0963">Cytoplasm</keyword>
<evidence type="ECO:0000256" key="4">
    <source>
        <dbReference type="ARBA" id="ARBA00022860"/>
    </source>
</evidence>
<comment type="subcellular location">
    <subcellularLocation>
        <location evidence="1">Cytoplasm</location>
    </subcellularLocation>
</comment>
<dbReference type="Proteomes" id="UP000694419">
    <property type="component" value="Unplaced"/>
</dbReference>
<accession>A0A8C3JE87</accession>
<sequence>MHRDLKHYLCIKQSVIKIQAWYRCQLARRIYQEHRAKIVTIQQYYRAYKLGKTEREHYLQKRAAVIVLQAAFRGMKARKLYRQTKAVCVVQSLWRMKKEKLLFLRLKKSVTTLQSHVRKYQQLNCQILTTFKYGKRPYKLLDCIFI</sequence>
<protein>
    <recommendedName>
        <fullName evidence="7">Abnormal spindle-like microcephaly-associated protein</fullName>
    </recommendedName>
</protein>
<dbReference type="PROSITE" id="PS50096">
    <property type="entry name" value="IQ"/>
    <property type="match status" value="2"/>
</dbReference>
<dbReference type="FunFam" id="1.20.5.190:FF:000009">
    <property type="entry name" value="Abnormal spindle-like microcephaly-associated protein homolog"/>
    <property type="match status" value="1"/>
</dbReference>
<evidence type="ECO:0000256" key="3">
    <source>
        <dbReference type="ARBA" id="ARBA00022737"/>
    </source>
</evidence>
<dbReference type="GO" id="GO:0000922">
    <property type="term" value="C:spindle pole"/>
    <property type="evidence" value="ECO:0007669"/>
    <property type="project" value="TreeGrafter"/>
</dbReference>
<evidence type="ECO:0008006" key="7">
    <source>
        <dbReference type="Google" id="ProtNLM"/>
    </source>
</evidence>
<evidence type="ECO:0000256" key="2">
    <source>
        <dbReference type="ARBA" id="ARBA00022490"/>
    </source>
</evidence>
<name>A0A8C3JE87_9CHAR</name>
<dbReference type="Ensembl" id="ENSCPGT00000006284.1">
    <property type="protein sequence ID" value="ENSCPGP00000005708.1"/>
    <property type="gene ID" value="ENSCPGG00000004107.1"/>
</dbReference>
<dbReference type="PANTHER" id="PTHR22706:SF1">
    <property type="entry name" value="ASSEMBLY FACTOR FOR SPINDLE MICROTUBULES"/>
    <property type="match status" value="1"/>
</dbReference>
<dbReference type="GO" id="GO:0007051">
    <property type="term" value="P:spindle organization"/>
    <property type="evidence" value="ECO:0007669"/>
    <property type="project" value="TreeGrafter"/>
</dbReference>
<dbReference type="Pfam" id="PF00612">
    <property type="entry name" value="IQ"/>
    <property type="match status" value="3"/>
</dbReference>
<dbReference type="SUPFAM" id="SSF52540">
    <property type="entry name" value="P-loop containing nucleoside triphosphate hydrolases"/>
    <property type="match status" value="1"/>
</dbReference>
<evidence type="ECO:0000313" key="5">
    <source>
        <dbReference type="Ensembl" id="ENSCPGP00000005708.1"/>
    </source>
</evidence>
<evidence type="ECO:0000256" key="1">
    <source>
        <dbReference type="ARBA" id="ARBA00004496"/>
    </source>
</evidence>
<dbReference type="InterPro" id="IPR027417">
    <property type="entry name" value="P-loop_NTPase"/>
</dbReference>